<dbReference type="InterPro" id="IPR015500">
    <property type="entry name" value="Peptidase_S8_subtilisin-rel"/>
</dbReference>
<evidence type="ECO:0000256" key="2">
    <source>
        <dbReference type="ARBA" id="ARBA00022670"/>
    </source>
</evidence>
<feature type="active site" description="Charge relay system" evidence="5 6">
    <location>
        <position position="543"/>
    </location>
</feature>
<feature type="region of interest" description="Disordered" evidence="8">
    <location>
        <begin position="111"/>
        <end position="143"/>
    </location>
</feature>
<dbReference type="InterPro" id="IPR041365">
    <property type="entry name" value="CspB_prodomain"/>
</dbReference>
<dbReference type="Gene3D" id="3.30.70.2980">
    <property type="match status" value="1"/>
</dbReference>
<dbReference type="PROSITE" id="PS00137">
    <property type="entry name" value="SUBTILASE_HIS"/>
    <property type="match status" value="1"/>
</dbReference>
<feature type="active site" description="Charge relay system" evidence="5 6">
    <location>
        <position position="232"/>
    </location>
</feature>
<feature type="domain" description="Peptidase S8/S53" evidence="9">
    <location>
        <begin position="147"/>
        <end position="364"/>
    </location>
</feature>
<evidence type="ECO:0000256" key="5">
    <source>
        <dbReference type="PIRSR" id="PIRSR615500-1"/>
    </source>
</evidence>
<name>A0A9D1E8D5_9FIRM</name>
<accession>A0A9D1E8D5</accession>
<dbReference type="Gene3D" id="3.40.50.200">
    <property type="entry name" value="Peptidase S8/S53 domain"/>
    <property type="match status" value="1"/>
</dbReference>
<organism evidence="11 12">
    <name type="scientific">Candidatus Pullilachnospira gallistercoris</name>
    <dbReference type="NCBI Taxonomy" id="2840911"/>
    <lineage>
        <taxon>Bacteria</taxon>
        <taxon>Bacillati</taxon>
        <taxon>Bacillota</taxon>
        <taxon>Clostridia</taxon>
        <taxon>Lachnospirales</taxon>
        <taxon>Lachnospiraceae</taxon>
        <taxon>Lachnospiraceae incertae sedis</taxon>
        <taxon>Candidatus Pullilachnospira</taxon>
    </lineage>
</organism>
<dbReference type="AlphaFoldDB" id="A0A9D1E8D5"/>
<evidence type="ECO:0000313" key="11">
    <source>
        <dbReference type="EMBL" id="HIR70148.1"/>
    </source>
</evidence>
<dbReference type="InterPro" id="IPR036852">
    <property type="entry name" value="Peptidase_S8/S53_dom_sf"/>
</dbReference>
<reference evidence="11" key="1">
    <citation type="submission" date="2020-10" db="EMBL/GenBank/DDBJ databases">
        <authorList>
            <person name="Gilroy R."/>
        </authorList>
    </citation>
    <scope>NUCLEOTIDE SEQUENCE</scope>
    <source>
        <strain evidence="11">ChiSjej5B23-6657</strain>
    </source>
</reference>
<evidence type="ECO:0000256" key="8">
    <source>
        <dbReference type="SAM" id="MobiDB-lite"/>
    </source>
</evidence>
<evidence type="ECO:0000256" key="4">
    <source>
        <dbReference type="ARBA" id="ARBA00022825"/>
    </source>
</evidence>
<dbReference type="PANTHER" id="PTHR43806:SF11">
    <property type="entry name" value="CEREVISIN-RELATED"/>
    <property type="match status" value="1"/>
</dbReference>
<dbReference type="Pfam" id="PF18425">
    <property type="entry name" value="CspB_prodomain"/>
    <property type="match status" value="1"/>
</dbReference>
<feature type="compositionally biased region" description="Basic and acidic residues" evidence="8">
    <location>
        <begin position="130"/>
        <end position="142"/>
    </location>
</feature>
<evidence type="ECO:0000256" key="1">
    <source>
        <dbReference type="ARBA" id="ARBA00011073"/>
    </source>
</evidence>
<evidence type="ECO:0000259" key="9">
    <source>
        <dbReference type="Pfam" id="PF00082"/>
    </source>
</evidence>
<dbReference type="InterPro" id="IPR034045">
    <property type="entry name" value="Pep_S8_CspA-like"/>
</dbReference>
<keyword evidence="3 6" id="KW-0378">Hydrolase</keyword>
<dbReference type="CDD" id="cd07478">
    <property type="entry name" value="Peptidases_S8_CspA-like"/>
    <property type="match status" value="1"/>
</dbReference>
<dbReference type="InterPro" id="IPR000209">
    <property type="entry name" value="Peptidase_S8/S53_dom"/>
</dbReference>
<dbReference type="InterPro" id="IPR022398">
    <property type="entry name" value="Peptidase_S8_His-AS"/>
</dbReference>
<dbReference type="GO" id="GO:0006508">
    <property type="term" value="P:proteolysis"/>
    <property type="evidence" value="ECO:0007669"/>
    <property type="project" value="UniProtKB-KW"/>
</dbReference>
<feature type="domain" description="Csp protease B prodomain" evidence="10">
    <location>
        <begin position="3"/>
        <end position="92"/>
    </location>
</feature>
<feature type="active site" description="Charge relay system" evidence="5 6">
    <location>
        <position position="156"/>
    </location>
</feature>
<dbReference type="InterPro" id="IPR023827">
    <property type="entry name" value="Peptidase_S8_Asp-AS"/>
</dbReference>
<feature type="domain" description="Peptidase S8/S53" evidence="9">
    <location>
        <begin position="476"/>
        <end position="582"/>
    </location>
</feature>
<evidence type="ECO:0000313" key="12">
    <source>
        <dbReference type="Proteomes" id="UP000823912"/>
    </source>
</evidence>
<dbReference type="Gene3D" id="2.60.120.1290">
    <property type="match status" value="1"/>
</dbReference>
<proteinExistence type="inferred from homology"/>
<dbReference type="PROSITE" id="PS00136">
    <property type="entry name" value="SUBTILASE_ASP"/>
    <property type="match status" value="1"/>
</dbReference>
<keyword evidence="2 6" id="KW-0645">Protease</keyword>
<dbReference type="PRINTS" id="PR00723">
    <property type="entry name" value="SUBTILISIN"/>
</dbReference>
<keyword evidence="4 6" id="KW-0720">Serine protease</keyword>
<dbReference type="InterPro" id="IPR023828">
    <property type="entry name" value="Peptidase_S8_Ser-AS"/>
</dbReference>
<dbReference type="EMBL" id="DVHM01000042">
    <property type="protein sequence ID" value="HIR70148.1"/>
    <property type="molecule type" value="Genomic_DNA"/>
</dbReference>
<evidence type="ECO:0000256" key="3">
    <source>
        <dbReference type="ARBA" id="ARBA00022801"/>
    </source>
</evidence>
<evidence type="ECO:0000259" key="10">
    <source>
        <dbReference type="Pfam" id="PF18425"/>
    </source>
</evidence>
<evidence type="ECO:0000256" key="6">
    <source>
        <dbReference type="PROSITE-ProRule" id="PRU01240"/>
    </source>
</evidence>
<evidence type="ECO:0000256" key="7">
    <source>
        <dbReference type="RuleBase" id="RU003355"/>
    </source>
</evidence>
<dbReference type="PROSITE" id="PS00138">
    <property type="entry name" value="SUBTILASE_SER"/>
    <property type="match status" value="1"/>
</dbReference>
<dbReference type="InterPro" id="IPR050131">
    <property type="entry name" value="Peptidase_S8_subtilisin-like"/>
</dbReference>
<dbReference type="Pfam" id="PF00082">
    <property type="entry name" value="Peptidase_S8"/>
    <property type="match status" value="2"/>
</dbReference>
<dbReference type="Proteomes" id="UP000823912">
    <property type="component" value="Unassembled WGS sequence"/>
</dbReference>
<dbReference type="PANTHER" id="PTHR43806">
    <property type="entry name" value="PEPTIDASE S8"/>
    <property type="match status" value="1"/>
</dbReference>
<protein>
    <submittedName>
        <fullName evidence="11">S8 family serine peptidase</fullName>
    </submittedName>
</protein>
<dbReference type="PROSITE" id="PS51892">
    <property type="entry name" value="SUBTILASE"/>
    <property type="match status" value="1"/>
</dbReference>
<comment type="similarity">
    <text evidence="1 6 7">Belongs to the peptidase S8 family.</text>
</comment>
<sequence>MSEKVENMLNLSLEVSGETRERSLSLDTGFDRENQTWEIIVRFFGEGERLREAFPDSPIVFLQAGYLIMEVTREELERLTAMPQVIYVEMPKAMHYQLDNGRRVSCITPLQREGETTPGPGDSFGPDNAMARREGARPDAARENLTGQGVLVAILDSGIDYSHPDFRDEEGNTRIAWLWDQTLTARREEGERPPEGFVYGVEFDGETINRALAAPTLQERNAICPSRDTSGHGTHVAGIAAGNGRASEGRYRGVAYGSRLLVVKLGNVRDQGFPRTTQLMTAVTYCLRKAGQMGMPVAMNISIGNHYGSHAGDSLLETYIDEVCNQWRCNIIIGTGNEGASATHTSGNFRVDNRVELAVGAYETGLNVQLWKRYLDDVEIALETSGGETLGRMSRAGTYRFSWGNTDIYVYFGLPSPYSIYQEIFFDFIPRQTYVEEGVLYFRFSPGRLISGIYDLWLPAGGAQNRQTGFAYPTPETTLTIPSAASRAISVGAYNGRTREYAPFSGRGFTWERYQVKPDLVAPGVDITSCAPGGGYAVRSGTSMASPFVTGSAALLMEWGIVRGNDPYLYGQKMKAYLLGGTKNLTAAGLAGGEALPSEKIGWGALCADAALP</sequence>
<comment type="caution">
    <text evidence="11">The sequence shown here is derived from an EMBL/GenBank/DDBJ whole genome shotgun (WGS) entry which is preliminary data.</text>
</comment>
<gene>
    <name evidence="11" type="ORF">IAA55_02575</name>
</gene>
<dbReference type="GO" id="GO:0004252">
    <property type="term" value="F:serine-type endopeptidase activity"/>
    <property type="evidence" value="ECO:0007669"/>
    <property type="project" value="UniProtKB-UniRule"/>
</dbReference>
<dbReference type="SUPFAM" id="SSF52743">
    <property type="entry name" value="Subtilisin-like"/>
    <property type="match status" value="1"/>
</dbReference>
<reference evidence="11" key="2">
    <citation type="journal article" date="2021" name="PeerJ">
        <title>Extensive microbial diversity within the chicken gut microbiome revealed by metagenomics and culture.</title>
        <authorList>
            <person name="Gilroy R."/>
            <person name="Ravi A."/>
            <person name="Getino M."/>
            <person name="Pursley I."/>
            <person name="Horton D.L."/>
            <person name="Alikhan N.F."/>
            <person name="Baker D."/>
            <person name="Gharbi K."/>
            <person name="Hall N."/>
            <person name="Watson M."/>
            <person name="Adriaenssens E.M."/>
            <person name="Foster-Nyarko E."/>
            <person name="Jarju S."/>
            <person name="Secka A."/>
            <person name="Antonio M."/>
            <person name="Oren A."/>
            <person name="Chaudhuri R.R."/>
            <person name="La Ragione R."/>
            <person name="Hildebrand F."/>
            <person name="Pallen M.J."/>
        </authorList>
    </citation>
    <scope>NUCLEOTIDE SEQUENCE</scope>
    <source>
        <strain evidence="11">ChiSjej5B23-6657</strain>
    </source>
</reference>